<keyword evidence="3" id="KW-0479">Metal-binding</keyword>
<comment type="cofactor">
    <cofactor evidence="3">
        <name>FMN</name>
        <dbReference type="ChEBI" id="CHEBI:58210"/>
    </cofactor>
    <text evidence="3">Binds 1 FMN per subunit.</text>
</comment>
<comment type="pathway">
    <text evidence="3 4">Cofactor biosynthesis; coenzyme A biosynthesis; CoA from (R)-pantothenate: step 3/5.</text>
</comment>
<dbReference type="SUPFAM" id="SSF102645">
    <property type="entry name" value="CoaB-like"/>
    <property type="match status" value="1"/>
</dbReference>
<dbReference type="SUPFAM" id="SSF52507">
    <property type="entry name" value="Homo-oligomeric flavin-containing Cys decarboxylases, HFCD"/>
    <property type="match status" value="1"/>
</dbReference>
<feature type="binding site" evidence="3">
    <location>
        <position position="361"/>
    </location>
    <ligand>
        <name>CTP</name>
        <dbReference type="ChEBI" id="CHEBI:37563"/>
    </ligand>
</feature>
<feature type="domain" description="DNA/pantothenate metabolism flavoprotein C-terminal" evidence="6">
    <location>
        <begin position="209"/>
        <end position="421"/>
    </location>
</feature>
<dbReference type="InterPro" id="IPR035929">
    <property type="entry name" value="CoaB-like_sf"/>
</dbReference>
<dbReference type="GO" id="GO:0071513">
    <property type="term" value="C:phosphopantothenoylcysteine decarboxylase complex"/>
    <property type="evidence" value="ECO:0007669"/>
    <property type="project" value="TreeGrafter"/>
</dbReference>
<reference evidence="7 8" key="1">
    <citation type="submission" date="2018-07" db="EMBL/GenBank/DDBJ databases">
        <title>Genome sequencing of Moraxellaceae gen. HYN0046.</title>
        <authorList>
            <person name="Kim M."/>
            <person name="Yi H."/>
        </authorList>
    </citation>
    <scope>NUCLEOTIDE SEQUENCE [LARGE SCALE GENOMIC DNA]</scope>
    <source>
        <strain evidence="7 8">HYN0046</strain>
    </source>
</reference>
<comment type="similarity">
    <text evidence="3 4">In the N-terminal section; belongs to the HFCD (homo-oligomeric flavin containing Cys decarboxylase) superfamily.</text>
</comment>
<dbReference type="UniPathway" id="UPA00241">
    <property type="reaction ID" value="UER00353"/>
</dbReference>
<dbReference type="EC" id="6.3.2.5" evidence="3"/>
<comment type="function">
    <text evidence="4">Catalyzes two steps in the biosynthesis of coenzyme A. In the first step cysteine is conjugated to 4'-phosphopantothenate to form 4-phosphopantothenoylcysteine, in the latter compound is decarboxylated to form 4'-phosphopantotheine.</text>
</comment>
<comment type="caution">
    <text evidence="3">Lacks conserved residue(s) required for the propagation of feature annotation.</text>
</comment>
<sequence length="430" mass="45453">MPSAIPSVAVPSPQPSEPSKNILLGVTGGIAAYKSAVLVRRLKDAGFAVRVIMTAGAQAFVTPLTFQALSGEPVHTSLLDPEAEAGMGHIQLARWADLVLVAPASANAIARIAAGAADDLLTTVILATAAPVLISPAMNQQMWQNSLVQRNLKTLSDYGIRVVEPNSGSQACGDIGAGRMPEPEELVVLVQQHFKDQPADKSLPASGILAGKHVVITAGPTREALDPVRYVSNHSSGKMGFALAEACRDAGARVTLLAGPVSLATPQGVTRINVVSARDLLAASEQAVDAGCDVFIATAAVADYRAEHIAEQKIKKQGDSLTLTLVKNPDIVASIALHAKRPFMVGFAAETQYMEEYARGKLERKQLDMIACNDVSRGDIGFASDDNAMTVFFSDRFGLEKVILEKANKHVIATRLVECLVQAGINDQNH</sequence>
<keyword evidence="3 4" id="KW-0288">FMN</keyword>
<dbReference type="RefSeq" id="WP_114898096.1">
    <property type="nucleotide sequence ID" value="NZ_CP031222.1"/>
</dbReference>
<keyword evidence="3 4" id="KW-0285">Flavoprotein</keyword>
<feature type="binding site" evidence="3">
    <location>
        <position position="347"/>
    </location>
    <ligand>
        <name>CTP</name>
        <dbReference type="ChEBI" id="CHEBI:37563"/>
    </ligand>
</feature>
<dbReference type="Proteomes" id="UP000253940">
    <property type="component" value="Chromosome"/>
</dbReference>
<dbReference type="GO" id="GO:0004633">
    <property type="term" value="F:phosphopantothenoylcysteine decarboxylase activity"/>
    <property type="evidence" value="ECO:0007669"/>
    <property type="project" value="UniProtKB-UniRule"/>
</dbReference>
<protein>
    <recommendedName>
        <fullName evidence="3">Coenzyme A biosynthesis bifunctional protein CoaBC</fullName>
    </recommendedName>
    <alternativeName>
        <fullName evidence="3">DNA/pantothenate metabolism flavoprotein</fullName>
    </alternativeName>
    <alternativeName>
        <fullName evidence="3">Phosphopantothenoylcysteine synthetase/decarboxylase</fullName>
        <shortName evidence="3">PPCS-PPCDC</shortName>
    </alternativeName>
    <domain>
        <recommendedName>
            <fullName evidence="3">Phosphopantothenoylcysteine decarboxylase</fullName>
            <shortName evidence="3">PPC decarboxylase</shortName>
            <shortName evidence="3">PPC-DC</shortName>
            <ecNumber evidence="3">4.1.1.36</ecNumber>
        </recommendedName>
        <alternativeName>
            <fullName evidence="3">CoaC</fullName>
        </alternativeName>
    </domain>
    <domain>
        <recommendedName>
            <fullName evidence="3">Phosphopantothenate--cysteine ligase</fullName>
            <ecNumber evidence="3">6.3.2.5</ecNumber>
        </recommendedName>
        <alternativeName>
            <fullName evidence="3">CoaB</fullName>
        </alternativeName>
        <alternativeName>
            <fullName evidence="3">Phosphopantothenoylcysteine synthetase</fullName>
            <shortName evidence="3">PPC synthetase</shortName>
            <shortName evidence="3">PPC-S</shortName>
        </alternativeName>
    </domain>
</protein>
<dbReference type="Pfam" id="PF04127">
    <property type="entry name" value="DFP"/>
    <property type="match status" value="1"/>
</dbReference>
<keyword evidence="1 3" id="KW-0210">Decarboxylase</keyword>
<evidence type="ECO:0000256" key="1">
    <source>
        <dbReference type="ARBA" id="ARBA00022793"/>
    </source>
</evidence>
<comment type="catalytic activity">
    <reaction evidence="3 4">
        <text>N-[(R)-4-phosphopantothenoyl]-L-cysteine + H(+) = (R)-4'-phosphopantetheine + CO2</text>
        <dbReference type="Rhea" id="RHEA:16793"/>
        <dbReference type="ChEBI" id="CHEBI:15378"/>
        <dbReference type="ChEBI" id="CHEBI:16526"/>
        <dbReference type="ChEBI" id="CHEBI:59458"/>
        <dbReference type="ChEBI" id="CHEBI:61723"/>
        <dbReference type="EC" id="4.1.1.36"/>
    </reaction>
</comment>
<comment type="function">
    <text evidence="3">Catalyzes two sequential steps in the biosynthesis of coenzyme A. In the first step cysteine is conjugated to 4'-phosphopantothenate to form 4-phosphopantothenoylcysteine. In the second step the latter compound is decarboxylated to form 4'-phosphopantotheine.</text>
</comment>
<keyword evidence="8" id="KW-1185">Reference proteome</keyword>
<name>A0A345P3X7_9GAMM</name>
<feature type="binding site" evidence="3">
    <location>
        <position position="313"/>
    </location>
    <ligand>
        <name>CTP</name>
        <dbReference type="ChEBI" id="CHEBI:37563"/>
    </ligand>
</feature>
<keyword evidence="2 3" id="KW-0456">Lyase</keyword>
<feature type="binding site" evidence="3">
    <location>
        <position position="303"/>
    </location>
    <ligand>
        <name>CTP</name>
        <dbReference type="ChEBI" id="CHEBI:37563"/>
    </ligand>
</feature>
<accession>A0A345P3X7</accession>
<keyword evidence="3 4" id="KW-0436">Ligase</keyword>
<comment type="pathway">
    <text evidence="3 4">Cofactor biosynthesis; coenzyme A biosynthesis; CoA from (R)-pantothenate: step 2/5.</text>
</comment>
<dbReference type="Gene3D" id="3.40.50.10300">
    <property type="entry name" value="CoaB-like"/>
    <property type="match status" value="1"/>
</dbReference>
<comment type="similarity">
    <text evidence="3 4">In the C-terminal section; belongs to the PPC synthetase family.</text>
</comment>
<dbReference type="GO" id="GO:0015937">
    <property type="term" value="P:coenzyme A biosynthetic process"/>
    <property type="evidence" value="ECO:0007669"/>
    <property type="project" value="UniProtKB-UniRule"/>
</dbReference>
<evidence type="ECO:0000256" key="2">
    <source>
        <dbReference type="ARBA" id="ARBA00023239"/>
    </source>
</evidence>
<dbReference type="HAMAP" id="MF_02225">
    <property type="entry name" value="CoaBC"/>
    <property type="match status" value="1"/>
</dbReference>
<dbReference type="EMBL" id="CP031222">
    <property type="protein sequence ID" value="AXI01986.1"/>
    <property type="molecule type" value="Genomic_DNA"/>
</dbReference>
<dbReference type="GO" id="GO:0015941">
    <property type="term" value="P:pantothenate catabolic process"/>
    <property type="evidence" value="ECO:0007669"/>
    <property type="project" value="InterPro"/>
</dbReference>
<comment type="catalytic activity">
    <reaction evidence="3 4">
        <text>(R)-4'-phosphopantothenate + L-cysteine + CTP = N-[(R)-4-phosphopantothenoyl]-L-cysteine + CMP + diphosphate + H(+)</text>
        <dbReference type="Rhea" id="RHEA:19397"/>
        <dbReference type="ChEBI" id="CHEBI:10986"/>
        <dbReference type="ChEBI" id="CHEBI:15378"/>
        <dbReference type="ChEBI" id="CHEBI:33019"/>
        <dbReference type="ChEBI" id="CHEBI:35235"/>
        <dbReference type="ChEBI" id="CHEBI:37563"/>
        <dbReference type="ChEBI" id="CHEBI:59458"/>
        <dbReference type="ChEBI" id="CHEBI:60377"/>
        <dbReference type="EC" id="6.3.2.5"/>
    </reaction>
</comment>
<evidence type="ECO:0000313" key="7">
    <source>
        <dbReference type="EMBL" id="AXI01986.1"/>
    </source>
</evidence>
<feature type="binding site" evidence="3">
    <location>
        <position position="365"/>
    </location>
    <ligand>
        <name>CTP</name>
        <dbReference type="ChEBI" id="CHEBI:37563"/>
    </ligand>
</feature>
<dbReference type="InterPro" id="IPR007085">
    <property type="entry name" value="DNA/pantothenate-metab_flavo_C"/>
</dbReference>
<dbReference type="GO" id="GO:0010181">
    <property type="term" value="F:FMN binding"/>
    <property type="evidence" value="ECO:0007669"/>
    <property type="project" value="UniProtKB-UniRule"/>
</dbReference>
<evidence type="ECO:0000313" key="8">
    <source>
        <dbReference type="Proteomes" id="UP000253940"/>
    </source>
</evidence>
<feature type="active site" description="Proton donor" evidence="3">
    <location>
        <position position="172"/>
    </location>
</feature>
<keyword evidence="3" id="KW-0460">Magnesium</keyword>
<dbReference type="InterPro" id="IPR003382">
    <property type="entry name" value="Flavoprotein"/>
</dbReference>
<dbReference type="OrthoDB" id="9802554at2"/>
<evidence type="ECO:0000259" key="5">
    <source>
        <dbReference type="Pfam" id="PF02441"/>
    </source>
</evidence>
<feature type="domain" description="Flavoprotein" evidence="5">
    <location>
        <begin position="20"/>
        <end position="193"/>
    </location>
</feature>
<organism evidence="7 8">
    <name type="scientific">Aquirhabdus parva</name>
    <dbReference type="NCBI Taxonomy" id="2283318"/>
    <lineage>
        <taxon>Bacteria</taxon>
        <taxon>Pseudomonadati</taxon>
        <taxon>Pseudomonadota</taxon>
        <taxon>Gammaproteobacteria</taxon>
        <taxon>Moraxellales</taxon>
        <taxon>Moraxellaceae</taxon>
        <taxon>Aquirhabdus</taxon>
    </lineage>
</organism>
<dbReference type="InterPro" id="IPR036551">
    <property type="entry name" value="Flavin_trans-like"/>
</dbReference>
<feature type="binding site" evidence="3">
    <location>
        <begin position="329"/>
        <end position="332"/>
    </location>
    <ligand>
        <name>CTP</name>
        <dbReference type="ChEBI" id="CHEBI:37563"/>
    </ligand>
</feature>
<dbReference type="AlphaFoldDB" id="A0A345P3X7"/>
<dbReference type="KEGG" id="mbah:HYN46_03350"/>
<dbReference type="GO" id="GO:0046872">
    <property type="term" value="F:metal ion binding"/>
    <property type="evidence" value="ECO:0007669"/>
    <property type="project" value="UniProtKB-KW"/>
</dbReference>
<dbReference type="PANTHER" id="PTHR14359:SF6">
    <property type="entry name" value="PHOSPHOPANTOTHENOYLCYSTEINE DECARBOXYLASE"/>
    <property type="match status" value="1"/>
</dbReference>
<dbReference type="Gene3D" id="3.40.50.1950">
    <property type="entry name" value="Flavin prenyltransferase-like"/>
    <property type="match status" value="1"/>
</dbReference>
<dbReference type="GO" id="GO:0004632">
    <property type="term" value="F:phosphopantothenate--cysteine ligase activity"/>
    <property type="evidence" value="ECO:0007669"/>
    <property type="project" value="UniProtKB-UniRule"/>
</dbReference>
<feature type="region of interest" description="Phosphopantothenate--cysteine ligase" evidence="3">
    <location>
        <begin position="214"/>
        <end position="430"/>
    </location>
</feature>
<dbReference type="Pfam" id="PF02441">
    <property type="entry name" value="Flavoprotein"/>
    <property type="match status" value="1"/>
</dbReference>
<proteinExistence type="inferred from homology"/>
<evidence type="ECO:0000256" key="4">
    <source>
        <dbReference type="RuleBase" id="RU364078"/>
    </source>
</evidence>
<dbReference type="NCBIfam" id="TIGR00521">
    <property type="entry name" value="coaBC_dfp"/>
    <property type="match status" value="1"/>
</dbReference>
<comment type="cofactor">
    <cofactor evidence="3">
        <name>Mg(2+)</name>
        <dbReference type="ChEBI" id="CHEBI:18420"/>
    </cofactor>
</comment>
<dbReference type="EC" id="4.1.1.36" evidence="3"/>
<dbReference type="InterPro" id="IPR005252">
    <property type="entry name" value="CoaBC"/>
</dbReference>
<keyword evidence="3" id="KW-0511">Multifunctional enzyme</keyword>
<evidence type="ECO:0000259" key="6">
    <source>
        <dbReference type="Pfam" id="PF04127"/>
    </source>
</evidence>
<gene>
    <name evidence="3 7" type="primary">coaBC</name>
    <name evidence="7" type="ORF">HYN46_03350</name>
</gene>
<feature type="region of interest" description="Phosphopantothenoylcysteine decarboxylase" evidence="3">
    <location>
        <begin position="1"/>
        <end position="213"/>
    </location>
</feature>
<dbReference type="PANTHER" id="PTHR14359">
    <property type="entry name" value="HOMO-OLIGOMERIC FLAVIN CONTAINING CYS DECARBOXYLASE FAMILY"/>
    <property type="match status" value="1"/>
</dbReference>
<evidence type="ECO:0000256" key="3">
    <source>
        <dbReference type="HAMAP-Rule" id="MF_02225"/>
    </source>
</evidence>